<dbReference type="RefSeq" id="WP_062196237.1">
    <property type="nucleotide sequence ID" value="NZ_DF967966.1"/>
</dbReference>
<evidence type="ECO:0000313" key="4">
    <source>
        <dbReference type="Proteomes" id="UP000253922"/>
    </source>
</evidence>
<keyword evidence="1" id="KW-0472">Membrane</keyword>
<evidence type="ECO:0000313" key="3">
    <source>
        <dbReference type="EMBL" id="HCE17825.1"/>
    </source>
</evidence>
<dbReference type="AlphaFoldDB" id="A0A3D1JHW6"/>
<evidence type="ECO:0000256" key="1">
    <source>
        <dbReference type="SAM" id="Phobius"/>
    </source>
</evidence>
<dbReference type="Proteomes" id="UP000264141">
    <property type="component" value="Unassembled WGS sequence"/>
</dbReference>
<dbReference type="EMBL" id="DPBP01000031">
    <property type="protein sequence ID" value="HCE17825.1"/>
    <property type="molecule type" value="Genomic_DNA"/>
</dbReference>
<evidence type="ECO:0000313" key="5">
    <source>
        <dbReference type="Proteomes" id="UP000264141"/>
    </source>
</evidence>
<dbReference type="InterPro" id="IPR021414">
    <property type="entry name" value="DUF3054"/>
</dbReference>
<protein>
    <submittedName>
        <fullName evidence="3">DUF3054 domain-containing protein</fullName>
    </submittedName>
</protein>
<proteinExistence type="predicted"/>
<accession>A0A3D1JHW6</accession>
<keyword evidence="1" id="KW-0812">Transmembrane</keyword>
<keyword evidence="4" id="KW-1185">Reference proteome</keyword>
<reference evidence="3 5" key="3">
    <citation type="journal article" date="2018" name="Nat. Biotechnol.">
        <title>A standardized bacterial taxonomy based on genome phylogeny substantially revises the tree of life.</title>
        <authorList>
            <person name="Parks D.H."/>
            <person name="Chuvochina M."/>
            <person name="Waite D.W."/>
            <person name="Rinke C."/>
            <person name="Skarshewski A."/>
            <person name="Chaumeil P.A."/>
            <person name="Hugenholtz P."/>
        </authorList>
    </citation>
    <scope>NUCLEOTIDE SEQUENCE [LARGE SCALE GENOMIC DNA]</scope>
    <source>
        <strain evidence="3">UBA8781</strain>
    </source>
</reference>
<dbReference type="Proteomes" id="UP000253922">
    <property type="component" value="Unassembled WGS sequence"/>
</dbReference>
<feature type="transmembrane region" description="Helical" evidence="1">
    <location>
        <begin position="36"/>
        <end position="58"/>
    </location>
</feature>
<feature type="transmembrane region" description="Helical" evidence="1">
    <location>
        <begin position="12"/>
        <end position="30"/>
    </location>
</feature>
<dbReference type="EMBL" id="DF967966">
    <property type="protein sequence ID" value="GAP08555.1"/>
    <property type="molecule type" value="Genomic_DNA"/>
</dbReference>
<dbReference type="Pfam" id="PF11255">
    <property type="entry name" value="DUF3054"/>
    <property type="match status" value="1"/>
</dbReference>
<dbReference type="STRING" id="229919.GCA_001050195_03394"/>
<evidence type="ECO:0000313" key="2">
    <source>
        <dbReference type="EMBL" id="GAP08555.1"/>
    </source>
</evidence>
<feature type="transmembrane region" description="Helical" evidence="1">
    <location>
        <begin position="70"/>
        <end position="91"/>
    </location>
</feature>
<sequence length="130" mass="14307">MIAFRRIPFPLLVGDFLAIVILGVIGFLFHNRDLNARLLTTILPTLAAWALVAPWLGVYRPETASRPAHAWRAALAALLSAPLAATLRGLWLNSAVLPLFVLVLGLTNALGMGIWRLLWGWLVFRSDTRG</sequence>
<name>A0A3D1JHW6_9CHLR</name>
<organism evidence="3 5">
    <name type="scientific">Anaerolinea thermolimosa</name>
    <dbReference type="NCBI Taxonomy" id="229919"/>
    <lineage>
        <taxon>Bacteria</taxon>
        <taxon>Bacillati</taxon>
        <taxon>Chloroflexota</taxon>
        <taxon>Anaerolineae</taxon>
        <taxon>Anaerolineales</taxon>
        <taxon>Anaerolineaceae</taxon>
        <taxon>Anaerolinea</taxon>
    </lineage>
</organism>
<keyword evidence="1" id="KW-1133">Transmembrane helix</keyword>
<dbReference type="OrthoDB" id="160335at2"/>
<feature type="transmembrane region" description="Helical" evidence="1">
    <location>
        <begin position="97"/>
        <end position="124"/>
    </location>
</feature>
<reference evidence="2" key="1">
    <citation type="journal article" date="2015" name="Genome Announc.">
        <title>Draft Genome Sequences of Anaerolinea thermolimosa IMO-1, Bellilinea caldifistulae GOMI-1, Leptolinea tardivitalis YMTK-2, Levilinea saccharolytica KIBI-1, Longilinea arvoryzae KOME-1, Previously Described as Members of the Class Anaerolineae (Chloroflexi).</title>
        <authorList>
            <person name="Matsuura N."/>
            <person name="Tourlousse M.D."/>
            <person name="Ohashi A."/>
            <person name="Hugenholtz P."/>
            <person name="Sekiguchi Y."/>
        </authorList>
    </citation>
    <scope>NUCLEOTIDE SEQUENCE</scope>
    <source>
        <strain evidence="2">IMO-1</strain>
    </source>
</reference>
<gene>
    <name evidence="2" type="ORF">ATHL_03460</name>
    <name evidence="3" type="ORF">DEQ80_08195</name>
</gene>
<reference evidence="4" key="2">
    <citation type="submission" date="2015-07" db="EMBL/GenBank/DDBJ databases">
        <title>Draft Genome Sequences of Anaerolinea thermolimosa IMO-1, Bellilinea caldifistulae GOMI-1, Leptolinea tardivitalis YMTK-2, Levilinea saccharolytica KIBI-1,Longilinea arvoryzae KOME-1, Previously Described as Members of the Anaerolineaceae (Chloroflexi).</title>
        <authorList>
            <person name="Sekiguchi Y."/>
            <person name="Ohashi A."/>
            <person name="Matsuura N."/>
            <person name="Tourlousse M.D."/>
        </authorList>
    </citation>
    <scope>NUCLEOTIDE SEQUENCE [LARGE SCALE GENOMIC DNA]</scope>
    <source>
        <strain evidence="4">IMO-1</strain>
    </source>
</reference>